<protein>
    <recommendedName>
        <fullName evidence="6">Lipoprotein</fullName>
    </recommendedName>
</protein>
<name>A0A0M3UU10_9FUSO</name>
<evidence type="ECO:0000313" key="3">
    <source>
        <dbReference type="EMBL" id="PGH24334.1"/>
    </source>
</evidence>
<reference evidence="2 4" key="1">
    <citation type="submission" date="2015-09" db="EMBL/GenBank/DDBJ databases">
        <authorList>
            <person name="Jackson K.R."/>
            <person name="Lunt B.L."/>
            <person name="Fisher J.N.B."/>
            <person name="Gardner A.V."/>
            <person name="Bailey M.E."/>
            <person name="Deus L.M."/>
            <person name="Earl A.S."/>
            <person name="Gibby P.D."/>
            <person name="Hartmann K.A."/>
            <person name="Liu J.E."/>
            <person name="Manci A.M."/>
            <person name="Nielsen D.A."/>
            <person name="Solomon M.B."/>
            <person name="Breakwell D.P."/>
            <person name="Burnett S.H."/>
            <person name="Grose J.H."/>
        </authorList>
    </citation>
    <scope>NUCLEOTIDE SEQUENCE [LARGE SCALE GENOMIC DNA]</scope>
    <source>
        <strain evidence="2 4">KCOM 1279</strain>
    </source>
</reference>
<evidence type="ECO:0000313" key="2">
    <source>
        <dbReference type="EMBL" id="ALF17136.1"/>
    </source>
</evidence>
<evidence type="ECO:0008006" key="6">
    <source>
        <dbReference type="Google" id="ProtNLM"/>
    </source>
</evidence>
<dbReference type="PATRIC" id="fig|76859.3.peg.521"/>
<feature type="chain" id="PRO_5014233889" description="Lipoprotein" evidence="1">
    <location>
        <begin position="21"/>
        <end position="174"/>
    </location>
</feature>
<evidence type="ECO:0000313" key="4">
    <source>
        <dbReference type="Proteomes" id="UP000063147"/>
    </source>
</evidence>
<feature type="signal peptide" evidence="1">
    <location>
        <begin position="1"/>
        <end position="20"/>
    </location>
</feature>
<sequence>MNKNKIILFLISLFALTACSSINEYLPSFLTEGSTPAAIQEAVSSRVNPEKEIYVLSSAQLSKSGSIIAQSRANKQASEALRGKVKSEVEAQIRGYLEDMDAFSKSIVSPVFSDLATYSTDLAMKKVTQKGAWEDSEKVYSLLAVDRNEVITITDKVFRNFVDNASKNLGNSTK</sequence>
<evidence type="ECO:0000313" key="5">
    <source>
        <dbReference type="Proteomes" id="UP000226179"/>
    </source>
</evidence>
<dbReference type="PROSITE" id="PS51257">
    <property type="entry name" value="PROKAR_LIPOPROTEIN"/>
    <property type="match status" value="1"/>
</dbReference>
<organism evidence="2">
    <name type="scientific">Fusobacterium animalis</name>
    <dbReference type="NCBI Taxonomy" id="76859"/>
    <lineage>
        <taxon>Bacteria</taxon>
        <taxon>Fusobacteriati</taxon>
        <taxon>Fusobacteriota</taxon>
        <taxon>Fusobacteriia</taxon>
        <taxon>Fusobacteriales</taxon>
        <taxon>Fusobacteriaceae</taxon>
        <taxon>Fusobacterium</taxon>
    </lineage>
</organism>
<dbReference type="Proteomes" id="UP000063147">
    <property type="component" value="Chromosome"/>
</dbReference>
<accession>A0A0M3UU10</accession>
<reference evidence="3 5" key="2">
    <citation type="submission" date="2017-06" db="EMBL/GenBank/DDBJ databases">
        <title>Draft genome sequence of Fusobacterium nucleatum subsp. animalis KCOM 1280 (=ChDC F318).</title>
        <authorList>
            <person name="Kook J.-K."/>
            <person name="Park S.-N."/>
            <person name="Lim Y.K."/>
            <person name="Roh H."/>
        </authorList>
    </citation>
    <scope>NUCLEOTIDE SEQUENCE [LARGE SCALE GENOMIC DNA]</scope>
    <source>
        <strain evidence="3">KCOM 1280</strain>
        <strain evidence="5">KCOM 1280 ( ChDC F318)</strain>
    </source>
</reference>
<proteinExistence type="predicted"/>
<dbReference type="RefSeq" id="WP_005910750.1">
    <property type="nucleotide sequence ID" value="NZ_CP012713.1"/>
</dbReference>
<dbReference type="GeneID" id="79809187"/>
<dbReference type="OrthoDB" id="87492at2"/>
<evidence type="ECO:0000256" key="1">
    <source>
        <dbReference type="SAM" id="SignalP"/>
    </source>
</evidence>
<dbReference type="EMBL" id="NJGJ01000001">
    <property type="protein sequence ID" value="PGH24334.1"/>
    <property type="molecule type" value="Genomic_DNA"/>
</dbReference>
<dbReference type="EMBL" id="CP012713">
    <property type="protein sequence ID" value="ALF17136.1"/>
    <property type="molecule type" value="Genomic_DNA"/>
</dbReference>
<keyword evidence="1" id="KW-0732">Signal</keyword>
<gene>
    <name evidence="3" type="ORF">RN90_02125</name>
    <name evidence="2" type="ORF">RN98_02655</name>
</gene>
<dbReference type="Proteomes" id="UP000226179">
    <property type="component" value="Unassembled WGS sequence"/>
</dbReference>
<dbReference type="AlphaFoldDB" id="A0A0M3UU10"/>